<proteinExistence type="predicted"/>
<protein>
    <submittedName>
        <fullName evidence="2">Uncharacterized protein</fullName>
    </submittedName>
</protein>
<dbReference type="Proteomes" id="UP001642464">
    <property type="component" value="Unassembled WGS sequence"/>
</dbReference>
<dbReference type="EMBL" id="CAXAMM010000869">
    <property type="protein sequence ID" value="CAK8989342.1"/>
    <property type="molecule type" value="Genomic_DNA"/>
</dbReference>
<feature type="region of interest" description="Disordered" evidence="1">
    <location>
        <begin position="896"/>
        <end position="917"/>
    </location>
</feature>
<sequence length="1158" mass="128201">MMEDSPMDGSDALMAKPVATDGSDVAKVEAVEALSKVKEESTVLQMLHESMADTVSTENFKAILFEEGKRVMQKANGAGHVLNALFPKESADALDFATHLLTEYPKRFDVTYISQGKLPSNTVDTFHLHLSDLSWFSDASTKPSPYLVTCLSLWDEIITHGFQSQGDPLLLWEGPNINDRNYAWCFYVKGAARASEALFLVALCWKKGWTLSVLAPELYDSLLLIHGRRGSMGNEITKIAFSNALLSARGSIRRAHDTATWLSKLALLTSRGLQADQAIKIWNQQATRESQLQGQKRVALLALLSAPEGAREILLHHASAFGGSTAFSEECFANKALFPGWSPKGTDKGWQKRLQVTDRGFILFLKHVDATHRASLQENRGKISKDKMMEHSSMAQLVVSIEAELAEGGCQTQQLSEAFVALDGNLELDLQVAASEKSVKFKISDVRMVQDILKAHNLSNEDKFKTTAAKRLVAAGELEREEFHLMLQMFEHDLKAWSNWRLKCHDRETANYHAELQLKVERQAEAQRQANSLFEGGRNFCGSLETLSNPQEVLNKVRAMEKKLVQTFQCPAHVVMFCNWSAPSLVASQAQKTQAAVLAALVNSNEEAGGRNIGVIMEPVFTYSKGQLWKTEEACHKLLANNRLNFDQRFVLPFRERADDRDQRLMVRHGRVVFPMEDAVFTKVWQTYRGSQILSKGLLEEAQVMSSKDFVQIEDCSEEALPATTSLTHVANAAEKSVQLGPDAMHSLLRGTVGALGGKPTVLVVDLFPHTGDLCKAVVREKFKPSMAMNLVYLAFHESEIEADWAKQHQSQCVFESILADEFKPLIPLPEKSDTMVPGPPQPNLSLLAWGTGKAKESLRTPEKLLKTWHDHSVHGAEFREFLEKARQDYSLDVKISSNGDEPAQEPPLKKQRVTGAGNGTLNKSTFELKVVEEVPAALCWQAKVTGSPKINLIVTVGHGVFARNSSSDVVVVKAGTTLAGYYKGRFWMPDGKGGEDQTPQDTCDVPFKLQSDQDKVMMNGKFSSLFEIIMAKRELTPADATVSYHELQDAPTATSASAFALKPKGSSALYFKVQDFPARSEVKTEADDEQKLMIPAAHLAGAVPVSVWEKCQAARLIWAVKWPAVASKGLQPIRPMLVALYDLKIEGNQIVELVPPS</sequence>
<organism evidence="2 3">
    <name type="scientific">Durusdinium trenchii</name>
    <dbReference type="NCBI Taxonomy" id="1381693"/>
    <lineage>
        <taxon>Eukaryota</taxon>
        <taxon>Sar</taxon>
        <taxon>Alveolata</taxon>
        <taxon>Dinophyceae</taxon>
        <taxon>Suessiales</taxon>
        <taxon>Symbiodiniaceae</taxon>
        <taxon>Durusdinium</taxon>
    </lineage>
</organism>
<name>A0ABP0HHK3_9DINO</name>
<evidence type="ECO:0000313" key="3">
    <source>
        <dbReference type="Proteomes" id="UP001642464"/>
    </source>
</evidence>
<keyword evidence="3" id="KW-1185">Reference proteome</keyword>
<evidence type="ECO:0000313" key="2">
    <source>
        <dbReference type="EMBL" id="CAK8989342.1"/>
    </source>
</evidence>
<reference evidence="2 3" key="1">
    <citation type="submission" date="2024-02" db="EMBL/GenBank/DDBJ databases">
        <authorList>
            <person name="Chen Y."/>
            <person name="Shah S."/>
            <person name="Dougan E. K."/>
            <person name="Thang M."/>
            <person name="Chan C."/>
        </authorList>
    </citation>
    <scope>NUCLEOTIDE SEQUENCE [LARGE SCALE GENOMIC DNA]</scope>
</reference>
<evidence type="ECO:0000256" key="1">
    <source>
        <dbReference type="SAM" id="MobiDB-lite"/>
    </source>
</evidence>
<comment type="caution">
    <text evidence="2">The sequence shown here is derived from an EMBL/GenBank/DDBJ whole genome shotgun (WGS) entry which is preliminary data.</text>
</comment>
<accession>A0ABP0HHK3</accession>
<gene>
    <name evidence="2" type="ORF">SCF082_LOCUS1765</name>
</gene>